<feature type="modified residue" description="4-aspartylphosphate" evidence="12">
    <location>
        <position position="780"/>
    </location>
</feature>
<dbReference type="InterPro" id="IPR005467">
    <property type="entry name" value="His_kinase_dom"/>
</dbReference>
<evidence type="ECO:0000256" key="10">
    <source>
        <dbReference type="ARBA" id="ARBA00023012"/>
    </source>
</evidence>
<evidence type="ECO:0000313" key="17">
    <source>
        <dbReference type="EMBL" id="OIJ40200.1"/>
    </source>
</evidence>
<dbReference type="CDD" id="cd00082">
    <property type="entry name" value="HisKA"/>
    <property type="match status" value="1"/>
</dbReference>
<evidence type="ECO:0000256" key="4">
    <source>
        <dbReference type="ARBA" id="ARBA00022475"/>
    </source>
</evidence>
<dbReference type="EC" id="2.7.13.3" evidence="3"/>
<comment type="catalytic activity">
    <reaction evidence="1">
        <text>ATP + protein L-histidine = ADP + protein N-phospho-L-histidine.</text>
        <dbReference type="EC" id="2.7.13.3"/>
    </reaction>
</comment>
<dbReference type="SUPFAM" id="SSF55785">
    <property type="entry name" value="PYP-like sensor domain (PAS domain)"/>
    <property type="match status" value="1"/>
</dbReference>
<dbReference type="SUPFAM" id="SSF55874">
    <property type="entry name" value="ATPase domain of HSP90 chaperone/DNA topoisomerase II/histidine kinase"/>
    <property type="match status" value="1"/>
</dbReference>
<keyword evidence="11 13" id="KW-0472">Membrane</keyword>
<dbReference type="InterPro" id="IPR001789">
    <property type="entry name" value="Sig_transdc_resp-reg_receiver"/>
</dbReference>
<evidence type="ECO:0000259" key="15">
    <source>
        <dbReference type="PROSITE" id="PS50110"/>
    </source>
</evidence>
<evidence type="ECO:0000256" key="13">
    <source>
        <dbReference type="SAM" id="Phobius"/>
    </source>
</evidence>
<dbReference type="InterPro" id="IPR001610">
    <property type="entry name" value="PAC"/>
</dbReference>
<keyword evidence="5 12" id="KW-0597">Phosphoprotein</keyword>
<name>A0A1S2N5W0_9BURK</name>
<comment type="caution">
    <text evidence="17">The sequence shown here is derived from an EMBL/GenBank/DDBJ whole genome shotgun (WGS) entry which is preliminary data.</text>
</comment>
<proteinExistence type="predicted"/>
<evidence type="ECO:0000256" key="3">
    <source>
        <dbReference type="ARBA" id="ARBA00012438"/>
    </source>
</evidence>
<dbReference type="PRINTS" id="PR00344">
    <property type="entry name" value="BCTRLSENSOR"/>
</dbReference>
<dbReference type="InterPro" id="IPR004358">
    <property type="entry name" value="Sig_transdc_His_kin-like_C"/>
</dbReference>
<keyword evidence="7 13" id="KW-0812">Transmembrane</keyword>
<dbReference type="PROSITE" id="PS50109">
    <property type="entry name" value="HIS_KIN"/>
    <property type="match status" value="1"/>
</dbReference>
<feature type="domain" description="PAC" evidence="16">
    <location>
        <begin position="427"/>
        <end position="479"/>
    </location>
</feature>
<evidence type="ECO:0000256" key="1">
    <source>
        <dbReference type="ARBA" id="ARBA00000085"/>
    </source>
</evidence>
<dbReference type="Gene3D" id="1.10.287.130">
    <property type="match status" value="1"/>
</dbReference>
<dbReference type="InterPro" id="IPR003661">
    <property type="entry name" value="HisK_dim/P_dom"/>
</dbReference>
<dbReference type="PROSITE" id="PS50113">
    <property type="entry name" value="PAC"/>
    <property type="match status" value="1"/>
</dbReference>
<evidence type="ECO:0000259" key="16">
    <source>
        <dbReference type="PROSITE" id="PS50113"/>
    </source>
</evidence>
<dbReference type="InterPro" id="IPR033479">
    <property type="entry name" value="dCache_1"/>
</dbReference>
<dbReference type="Gene3D" id="3.30.565.10">
    <property type="entry name" value="Histidine kinase-like ATPase, C-terminal domain"/>
    <property type="match status" value="1"/>
</dbReference>
<dbReference type="SMART" id="SM00086">
    <property type="entry name" value="PAC"/>
    <property type="match status" value="1"/>
</dbReference>
<keyword evidence="6" id="KW-0808">Transferase</keyword>
<dbReference type="SMART" id="SM00448">
    <property type="entry name" value="REC"/>
    <property type="match status" value="1"/>
</dbReference>
<evidence type="ECO:0000256" key="8">
    <source>
        <dbReference type="ARBA" id="ARBA00022777"/>
    </source>
</evidence>
<keyword evidence="8" id="KW-0418">Kinase</keyword>
<keyword evidence="10" id="KW-0902">Two-component regulatory system</keyword>
<dbReference type="SMART" id="SM00388">
    <property type="entry name" value="HisKA"/>
    <property type="match status" value="1"/>
</dbReference>
<organism evidence="17 18">
    <name type="scientific">Massilia timonae</name>
    <dbReference type="NCBI Taxonomy" id="47229"/>
    <lineage>
        <taxon>Bacteria</taxon>
        <taxon>Pseudomonadati</taxon>
        <taxon>Pseudomonadota</taxon>
        <taxon>Betaproteobacteria</taxon>
        <taxon>Burkholderiales</taxon>
        <taxon>Oxalobacteraceae</taxon>
        <taxon>Telluria group</taxon>
        <taxon>Massilia</taxon>
    </lineage>
</organism>
<comment type="subcellular location">
    <subcellularLocation>
        <location evidence="2">Cell inner membrane</location>
        <topology evidence="2">Multi-pass membrane protein</topology>
    </subcellularLocation>
</comment>
<dbReference type="CDD" id="cd18773">
    <property type="entry name" value="PDC1_HK_sensor"/>
    <property type="match status" value="1"/>
</dbReference>
<dbReference type="InterPro" id="IPR003594">
    <property type="entry name" value="HATPase_dom"/>
</dbReference>
<dbReference type="SUPFAM" id="SSF52172">
    <property type="entry name" value="CheY-like"/>
    <property type="match status" value="1"/>
</dbReference>
<dbReference type="Pfam" id="PF02518">
    <property type="entry name" value="HATPase_c"/>
    <property type="match status" value="1"/>
</dbReference>
<dbReference type="InterPro" id="IPR036890">
    <property type="entry name" value="HATPase_C_sf"/>
</dbReference>
<dbReference type="Pfam" id="PF00072">
    <property type="entry name" value="Response_reg"/>
    <property type="match status" value="1"/>
</dbReference>
<dbReference type="EMBL" id="JRYB01000001">
    <property type="protein sequence ID" value="OIJ40200.1"/>
    <property type="molecule type" value="Genomic_DNA"/>
</dbReference>
<evidence type="ECO:0000259" key="14">
    <source>
        <dbReference type="PROSITE" id="PS50109"/>
    </source>
</evidence>
<dbReference type="Pfam" id="PF02743">
    <property type="entry name" value="dCache_1"/>
    <property type="match status" value="1"/>
</dbReference>
<sequence length="855" mass="91829">MTRRPLRAYLLWLVLATLLPGVVGASLLFIDQYRKSRAQYERNTMQTVRALVHTVDSKLLQAQAIAQTLSTFDALQSADLSRAHRQAREALRLADSGMSAVLRDRSGQQIFNTSRPYGAPLPVEHTQQLENVFASGRPSISNVFTSAVLQRPTVSVNVPVLVDGRIAYVLSIGVRPDYFDDMLSPKAVSDGARASVIDAAGTIFARNLSPELFVGKRVTDPLYRAILRAREGVVPSVSQEGTTLLTFYSRSRVTGWHVAIGVPRENLNQAMFEPLAALLTGITLLFAIGLWLAWQIGGRLASSVQGLTAPAVALGKGEDSPRFTQTYVKETAEVAEAIGAASRLLGERAQALAVKEAELRDAHRMARFGTWHLTLATGAVETSDSVPFIYGRELPPFAQQRGAVLPEESWERVEALLRELERDGGNGRLQIQVLHGEGHRIWIDLHCEAVHDAEGRVTAVRGTIQDVTDRVNAEEGLREADRRKNEFLAMLAHELRNPLAPIASGAQLLGQDGLDPGRTRQISGIIARQARHMAGLVDDLLDVSRVTRGLVALSKARIDVNEVVLEALEQVGEPLHQKRHHLETALLPAPAWVMGDRKRLVQVIGNLLHNAVKFTASGGHVKVALELEEKTLRIVVADNGIGMLPHELERAFEMFVQGERTPDRTQGGLGIGLALVRSLVQLHGGSVAVESPGQGQGSTFTVTLPRCAERSAGAPGAGAGVAQAASAHALKVLVVDDNVDAAQVLAMYVGAAGHEVAVEHDPFAALARAGTFAPDACLLDIGLPGMDGHELARRLRALPATSGTLLVAVTGYGQAQDREASRSAGFDHHLVKPVDMGELERILAAANAANGGAAA</sequence>
<evidence type="ECO:0000256" key="6">
    <source>
        <dbReference type="ARBA" id="ARBA00022679"/>
    </source>
</evidence>
<dbReference type="PROSITE" id="PS50110">
    <property type="entry name" value="RESPONSE_REGULATORY"/>
    <property type="match status" value="1"/>
</dbReference>
<feature type="domain" description="Response regulatory" evidence="15">
    <location>
        <begin position="731"/>
        <end position="847"/>
    </location>
</feature>
<dbReference type="PANTHER" id="PTHR43047">
    <property type="entry name" value="TWO-COMPONENT HISTIDINE PROTEIN KINASE"/>
    <property type="match status" value="1"/>
</dbReference>
<dbReference type="Pfam" id="PF00512">
    <property type="entry name" value="HisKA"/>
    <property type="match status" value="1"/>
</dbReference>
<keyword evidence="9 13" id="KW-1133">Transmembrane helix</keyword>
<evidence type="ECO:0000256" key="2">
    <source>
        <dbReference type="ARBA" id="ARBA00004429"/>
    </source>
</evidence>
<dbReference type="CDD" id="cd17580">
    <property type="entry name" value="REC_2_DhkD-like"/>
    <property type="match status" value="1"/>
</dbReference>
<dbReference type="FunFam" id="1.10.287.130:FF:000001">
    <property type="entry name" value="Two-component sensor histidine kinase"/>
    <property type="match status" value="1"/>
</dbReference>
<dbReference type="SUPFAM" id="SSF47384">
    <property type="entry name" value="Homodimeric domain of signal transducing histidine kinase"/>
    <property type="match status" value="1"/>
</dbReference>
<dbReference type="FunFam" id="3.30.565.10:FF:000006">
    <property type="entry name" value="Sensor histidine kinase WalK"/>
    <property type="match status" value="1"/>
</dbReference>
<dbReference type="SMART" id="SM00387">
    <property type="entry name" value="HATPase_c"/>
    <property type="match status" value="1"/>
</dbReference>
<keyword evidence="4" id="KW-1003">Cell membrane</keyword>
<dbReference type="CDD" id="cd18774">
    <property type="entry name" value="PDC2_HK_sensor"/>
    <property type="match status" value="1"/>
</dbReference>
<dbReference type="InterPro" id="IPR000700">
    <property type="entry name" value="PAS-assoc_C"/>
</dbReference>
<evidence type="ECO:0000256" key="11">
    <source>
        <dbReference type="ARBA" id="ARBA00023136"/>
    </source>
</evidence>
<evidence type="ECO:0000256" key="5">
    <source>
        <dbReference type="ARBA" id="ARBA00022553"/>
    </source>
</evidence>
<gene>
    <name evidence="17" type="ORF">LO55_200</name>
</gene>
<dbReference type="GO" id="GO:0009927">
    <property type="term" value="F:histidine phosphotransfer kinase activity"/>
    <property type="evidence" value="ECO:0007669"/>
    <property type="project" value="TreeGrafter"/>
</dbReference>
<dbReference type="GO" id="GO:0005886">
    <property type="term" value="C:plasma membrane"/>
    <property type="evidence" value="ECO:0007669"/>
    <property type="project" value="UniProtKB-SubCell"/>
</dbReference>
<evidence type="ECO:0000256" key="12">
    <source>
        <dbReference type="PROSITE-ProRule" id="PRU00169"/>
    </source>
</evidence>
<evidence type="ECO:0000256" key="9">
    <source>
        <dbReference type="ARBA" id="ARBA00022989"/>
    </source>
</evidence>
<dbReference type="InterPro" id="IPR035965">
    <property type="entry name" value="PAS-like_dom_sf"/>
</dbReference>
<dbReference type="InterPro" id="IPR011006">
    <property type="entry name" value="CheY-like_superfamily"/>
</dbReference>
<dbReference type="InterPro" id="IPR036097">
    <property type="entry name" value="HisK_dim/P_sf"/>
</dbReference>
<accession>A0A1S2N5W0</accession>
<evidence type="ECO:0000256" key="7">
    <source>
        <dbReference type="ARBA" id="ARBA00022692"/>
    </source>
</evidence>
<dbReference type="Proteomes" id="UP000180246">
    <property type="component" value="Unassembled WGS sequence"/>
</dbReference>
<dbReference type="NCBIfam" id="TIGR00229">
    <property type="entry name" value="sensory_box"/>
    <property type="match status" value="1"/>
</dbReference>
<dbReference type="GO" id="GO:0000155">
    <property type="term" value="F:phosphorelay sensor kinase activity"/>
    <property type="evidence" value="ECO:0007669"/>
    <property type="project" value="InterPro"/>
</dbReference>
<dbReference type="AlphaFoldDB" id="A0A1S2N5W0"/>
<protein>
    <recommendedName>
        <fullName evidence="3">histidine kinase</fullName>
        <ecNumber evidence="3">2.7.13.3</ecNumber>
    </recommendedName>
</protein>
<feature type="domain" description="Histidine kinase" evidence="14">
    <location>
        <begin position="490"/>
        <end position="708"/>
    </location>
</feature>
<dbReference type="Gene3D" id="3.30.450.20">
    <property type="entry name" value="PAS domain"/>
    <property type="match status" value="2"/>
</dbReference>
<dbReference type="InterPro" id="IPR000014">
    <property type="entry name" value="PAS"/>
</dbReference>
<feature type="transmembrane region" description="Helical" evidence="13">
    <location>
        <begin position="275"/>
        <end position="294"/>
    </location>
</feature>
<dbReference type="PANTHER" id="PTHR43047:SF72">
    <property type="entry name" value="OSMOSENSING HISTIDINE PROTEIN KINASE SLN1"/>
    <property type="match status" value="1"/>
</dbReference>
<evidence type="ECO:0000313" key="18">
    <source>
        <dbReference type="Proteomes" id="UP000180246"/>
    </source>
</evidence>
<dbReference type="Gene3D" id="3.40.50.2300">
    <property type="match status" value="1"/>
</dbReference>
<reference evidence="17 18" key="1">
    <citation type="submission" date="2014-10" db="EMBL/GenBank/DDBJ databases">
        <authorList>
            <person name="Seo M.-J."/>
            <person name="Seok Y.J."/>
            <person name="Cha I.-T."/>
        </authorList>
    </citation>
    <scope>NUCLEOTIDE SEQUENCE [LARGE SCALE GENOMIC DNA]</scope>
    <source>
        <strain evidence="17 18">NEU</strain>
    </source>
</reference>